<dbReference type="InterPro" id="IPR025110">
    <property type="entry name" value="AMP-bd_C"/>
</dbReference>
<dbReference type="Gene3D" id="3.30.300.30">
    <property type="match status" value="1"/>
</dbReference>
<dbReference type="Gene3D" id="3.40.50.12780">
    <property type="entry name" value="N-terminal domain of ligase-like"/>
    <property type="match status" value="1"/>
</dbReference>
<evidence type="ECO:0000259" key="4">
    <source>
        <dbReference type="Pfam" id="PF13193"/>
    </source>
</evidence>
<keyword evidence="2 5" id="KW-0436">Ligase</keyword>
<dbReference type="AlphaFoldDB" id="A0A1H6JQY5"/>
<dbReference type="InterPro" id="IPR042099">
    <property type="entry name" value="ANL_N_sf"/>
</dbReference>
<protein>
    <submittedName>
        <fullName evidence="5">Acyl-CoA synthetase (AMP-forming)/AMP-acid ligase II</fullName>
    </submittedName>
</protein>
<evidence type="ECO:0000313" key="5">
    <source>
        <dbReference type="EMBL" id="SEH61620.1"/>
    </source>
</evidence>
<evidence type="ECO:0000313" key="6">
    <source>
        <dbReference type="Proteomes" id="UP000182915"/>
    </source>
</evidence>
<dbReference type="InterPro" id="IPR045851">
    <property type="entry name" value="AMP-bd_C_sf"/>
</dbReference>
<dbReference type="InterPro" id="IPR020845">
    <property type="entry name" value="AMP-binding_CS"/>
</dbReference>
<dbReference type="GO" id="GO:0006631">
    <property type="term" value="P:fatty acid metabolic process"/>
    <property type="evidence" value="ECO:0007669"/>
    <property type="project" value="TreeGrafter"/>
</dbReference>
<accession>A0A1H6JQY5</accession>
<gene>
    <name evidence="5" type="ORF">SAMN04489835_2059</name>
</gene>
<proteinExistence type="inferred from homology"/>
<dbReference type="PROSITE" id="PS00455">
    <property type="entry name" value="AMP_BINDING"/>
    <property type="match status" value="1"/>
</dbReference>
<dbReference type="Pfam" id="PF00501">
    <property type="entry name" value="AMP-binding"/>
    <property type="match status" value="1"/>
</dbReference>
<reference evidence="6" key="1">
    <citation type="submission" date="2016-10" db="EMBL/GenBank/DDBJ databases">
        <authorList>
            <person name="Varghese N."/>
            <person name="Submissions S."/>
        </authorList>
    </citation>
    <scope>NUCLEOTIDE SEQUENCE [LARGE SCALE GENOMIC DNA]</scope>
    <source>
        <strain evidence="6">DSM 45405</strain>
    </source>
</reference>
<evidence type="ECO:0000256" key="1">
    <source>
        <dbReference type="ARBA" id="ARBA00006432"/>
    </source>
</evidence>
<feature type="domain" description="AMP-binding enzyme C-terminal" evidence="4">
    <location>
        <begin position="426"/>
        <end position="501"/>
    </location>
</feature>
<sequence length="514" mass="55438">MSSDPRTIPQVLDHIADRFRDHPALITEDRSFTFAELRAEVRRAAAAMIELGISAGDRVAIWSPNTWHWVVACLATHYAGGVMVPLNTRYTAGEATDILARTNAPLLFASGEFLGADKAASIDRGDVPDLRHIVRVPVEKDDGTWEEFVAAGTDLEAVDTRAAAVQPDDVSDILFTSGTTGRSKGVLCAHRQSLAAPAAWAECGQLSSADRYLCINPFFHNFGYKAGILACLQTGATLIPQLTFDPETTMAAVQRHRITVLPGPPTIYQTLLDHPKRGDYDLTSLRFAVTGAATIPVVLIERMQTELDIDIVLTAYGLTEASGFGTMCRPDDDAVTVATTSGRPIADFELRIDNPADDGSGEVLLRGPNVMLGYLDDPDATAATIDSDGWLHTGDVGAVDDSGNLRITDRLKDMYICGGFNVYPAEIEQVLARLDGVAESAVIGVPDERLGEVGKAFVVRKPGANLDEETVIAYTREHLANFKTPRSVEFLDVLPRNPGGKVVKPILRERAGAS</sequence>
<dbReference type="InterPro" id="IPR000873">
    <property type="entry name" value="AMP-dep_synth/lig_dom"/>
</dbReference>
<keyword evidence="6" id="KW-1185">Reference proteome</keyword>
<dbReference type="RefSeq" id="WP_083407044.1">
    <property type="nucleotide sequence ID" value="NZ_LT629971.1"/>
</dbReference>
<name>A0A1H6JQY5_MYCRU</name>
<dbReference type="OrthoDB" id="9803968at2"/>
<evidence type="ECO:0000256" key="2">
    <source>
        <dbReference type="ARBA" id="ARBA00022598"/>
    </source>
</evidence>
<feature type="domain" description="AMP-dependent synthetase/ligase" evidence="3">
    <location>
        <begin position="13"/>
        <end position="375"/>
    </location>
</feature>
<dbReference type="SUPFAM" id="SSF56801">
    <property type="entry name" value="Acetyl-CoA synthetase-like"/>
    <property type="match status" value="1"/>
</dbReference>
<organism evidence="5 6">
    <name type="scientific">Mycolicibacterium rutilum</name>
    <name type="common">Mycobacterium rutilum</name>
    <dbReference type="NCBI Taxonomy" id="370526"/>
    <lineage>
        <taxon>Bacteria</taxon>
        <taxon>Bacillati</taxon>
        <taxon>Actinomycetota</taxon>
        <taxon>Actinomycetes</taxon>
        <taxon>Mycobacteriales</taxon>
        <taxon>Mycobacteriaceae</taxon>
        <taxon>Mycolicibacterium</taxon>
    </lineage>
</organism>
<dbReference type="Proteomes" id="UP000182915">
    <property type="component" value="Chromosome I"/>
</dbReference>
<dbReference type="GO" id="GO:0031956">
    <property type="term" value="F:medium-chain fatty acid-CoA ligase activity"/>
    <property type="evidence" value="ECO:0007669"/>
    <property type="project" value="TreeGrafter"/>
</dbReference>
<dbReference type="PANTHER" id="PTHR43201">
    <property type="entry name" value="ACYL-COA SYNTHETASE"/>
    <property type="match status" value="1"/>
</dbReference>
<dbReference type="PANTHER" id="PTHR43201:SF5">
    <property type="entry name" value="MEDIUM-CHAIN ACYL-COA LIGASE ACSF2, MITOCHONDRIAL"/>
    <property type="match status" value="1"/>
</dbReference>
<dbReference type="NCBIfam" id="NF005801">
    <property type="entry name" value="PRK07656.1"/>
    <property type="match status" value="1"/>
</dbReference>
<dbReference type="EMBL" id="LT629971">
    <property type="protein sequence ID" value="SEH61620.1"/>
    <property type="molecule type" value="Genomic_DNA"/>
</dbReference>
<dbReference type="Pfam" id="PF13193">
    <property type="entry name" value="AMP-binding_C"/>
    <property type="match status" value="1"/>
</dbReference>
<comment type="similarity">
    <text evidence="1">Belongs to the ATP-dependent AMP-binding enzyme family.</text>
</comment>
<evidence type="ECO:0000259" key="3">
    <source>
        <dbReference type="Pfam" id="PF00501"/>
    </source>
</evidence>
<dbReference type="STRING" id="370526.SAMN04489835_2059"/>